<reference evidence="2" key="1">
    <citation type="submission" date="2021-10" db="EMBL/GenBank/DDBJ databases">
        <title>Anaerobic single-cell dispensing facilitates the cultivation of human gut bacteria.</title>
        <authorList>
            <person name="Afrizal A."/>
        </authorList>
    </citation>
    <scope>NUCLEOTIDE SEQUENCE</scope>
    <source>
        <strain evidence="2">CLA-AA-H204</strain>
    </source>
</reference>
<protein>
    <submittedName>
        <fullName evidence="2">Phage portal protein</fullName>
    </submittedName>
</protein>
<dbReference type="InterPro" id="IPR021145">
    <property type="entry name" value="Portal_protein_SPP1_Gp6-like"/>
</dbReference>
<evidence type="ECO:0000313" key="2">
    <source>
        <dbReference type="EMBL" id="MCC2242251.1"/>
    </source>
</evidence>
<sequence>MYRFGMGVNTAGLKDTNATTNIAIKAAYSLLDLKCSKLEIRLKQLLRRLMKLIIVEINETDGTDYHCNQVYFEFSHEAMSNEQENEPAEAQKALDGVNADESETKGNILTSCGQQQKETDEQEVSKTTETTETDFTDEGQSELSELEKQIEEFEKGTSDETTITQDILRGEWRMTSKDDLVNGGFQPETVKLGNLEMDYDTSSKDSKIIFTDDEFMIFYDEPEVKYGEEEKRYSKLMNDITVSGLYRVINQDNFNEEKDSYESEIELLITNVSPKYGFMNTDIYSELNSLIGTTINKEVKFYTFYEDWSNVTEEELNEYEIEVHEEVNISIGGEITMSGFIYYDEPILSKGYPMTCGWLPQSDDEQLYTGYSRTKTKNTLNLNKKEKKGVWLYDVTPQEEVETTE</sequence>
<name>A0AAW4WG14_9FIRM</name>
<organism evidence="2 3">
    <name type="scientific">Roseburia amylophila</name>
    <dbReference type="NCBI Taxonomy" id="2981794"/>
    <lineage>
        <taxon>Bacteria</taxon>
        <taxon>Bacillati</taxon>
        <taxon>Bacillota</taxon>
        <taxon>Clostridia</taxon>
        <taxon>Lachnospirales</taxon>
        <taxon>Lachnospiraceae</taxon>
        <taxon>Roseburia</taxon>
    </lineage>
</organism>
<accession>A0AAW4WG14</accession>
<dbReference type="Proteomes" id="UP001198893">
    <property type="component" value="Unassembled WGS sequence"/>
</dbReference>
<feature type="compositionally biased region" description="Basic and acidic residues" evidence="1">
    <location>
        <begin position="117"/>
        <end position="126"/>
    </location>
</feature>
<feature type="compositionally biased region" description="Acidic residues" evidence="1">
    <location>
        <begin position="131"/>
        <end position="140"/>
    </location>
</feature>
<dbReference type="EMBL" id="JAJEQW010000008">
    <property type="protein sequence ID" value="MCC2242251.1"/>
    <property type="molecule type" value="Genomic_DNA"/>
</dbReference>
<proteinExistence type="predicted"/>
<dbReference type="Pfam" id="PF05133">
    <property type="entry name" value="SPP1_portal"/>
    <property type="match status" value="1"/>
</dbReference>
<gene>
    <name evidence="2" type="ORF">LKD47_08095</name>
</gene>
<dbReference type="AlphaFoldDB" id="A0AAW4WG14"/>
<evidence type="ECO:0000256" key="1">
    <source>
        <dbReference type="SAM" id="MobiDB-lite"/>
    </source>
</evidence>
<comment type="caution">
    <text evidence="2">The sequence shown here is derived from an EMBL/GenBank/DDBJ whole genome shotgun (WGS) entry which is preliminary data.</text>
</comment>
<feature type="region of interest" description="Disordered" evidence="1">
    <location>
        <begin position="109"/>
        <end position="142"/>
    </location>
</feature>
<evidence type="ECO:0000313" key="3">
    <source>
        <dbReference type="Proteomes" id="UP001198893"/>
    </source>
</evidence>